<organism evidence="3 4">
    <name type="scientific">Cucurbita argyrosperma subsp. sororia</name>
    <dbReference type="NCBI Taxonomy" id="37648"/>
    <lineage>
        <taxon>Eukaryota</taxon>
        <taxon>Viridiplantae</taxon>
        <taxon>Streptophyta</taxon>
        <taxon>Embryophyta</taxon>
        <taxon>Tracheophyta</taxon>
        <taxon>Spermatophyta</taxon>
        <taxon>Magnoliopsida</taxon>
        <taxon>eudicotyledons</taxon>
        <taxon>Gunneridae</taxon>
        <taxon>Pentapetalae</taxon>
        <taxon>rosids</taxon>
        <taxon>fabids</taxon>
        <taxon>Cucurbitales</taxon>
        <taxon>Cucurbitaceae</taxon>
        <taxon>Cucurbiteae</taxon>
        <taxon>Cucurbita</taxon>
    </lineage>
</organism>
<evidence type="ECO:0000256" key="2">
    <source>
        <dbReference type="SAM" id="SignalP"/>
    </source>
</evidence>
<accession>A0AAV6NS80</accession>
<name>A0AAV6NS80_9ROSI</name>
<gene>
    <name evidence="3" type="ORF">SDJN03_07406</name>
</gene>
<keyword evidence="4" id="KW-1185">Reference proteome</keyword>
<comment type="caution">
    <text evidence="3">The sequence shown here is derived from an EMBL/GenBank/DDBJ whole genome shotgun (WGS) entry which is preliminary data.</text>
</comment>
<evidence type="ECO:0000256" key="1">
    <source>
        <dbReference type="SAM" id="MobiDB-lite"/>
    </source>
</evidence>
<evidence type="ECO:0000313" key="3">
    <source>
        <dbReference type="EMBL" id="KAG6602173.1"/>
    </source>
</evidence>
<feature type="signal peptide" evidence="2">
    <location>
        <begin position="1"/>
        <end position="20"/>
    </location>
</feature>
<protein>
    <recommendedName>
        <fullName evidence="5">Extensin-like</fullName>
    </recommendedName>
</protein>
<feature type="chain" id="PRO_5043372359" description="Extensin-like" evidence="2">
    <location>
        <begin position="21"/>
        <end position="94"/>
    </location>
</feature>
<dbReference type="Proteomes" id="UP000685013">
    <property type="component" value="Chromosome 4"/>
</dbReference>
<dbReference type="EMBL" id="JAGKQH010000004">
    <property type="protein sequence ID" value="KAG6602173.1"/>
    <property type="molecule type" value="Genomic_DNA"/>
</dbReference>
<feature type="compositionally biased region" description="Pro residues" evidence="1">
    <location>
        <begin position="40"/>
        <end position="62"/>
    </location>
</feature>
<keyword evidence="2" id="KW-0732">Signal</keyword>
<feature type="non-terminal residue" evidence="3">
    <location>
        <position position="1"/>
    </location>
</feature>
<reference evidence="3 4" key="1">
    <citation type="journal article" date="2021" name="Hortic Res">
        <title>The domestication of Cucurbita argyrosperma as revealed by the genome of its wild relative.</title>
        <authorList>
            <person name="Barrera-Redondo J."/>
            <person name="Sanchez-de la Vega G."/>
            <person name="Aguirre-Liguori J.A."/>
            <person name="Castellanos-Morales G."/>
            <person name="Gutierrez-Guerrero Y.T."/>
            <person name="Aguirre-Dugua X."/>
            <person name="Aguirre-Planter E."/>
            <person name="Tenaillon M.I."/>
            <person name="Lira-Saade R."/>
            <person name="Eguiarte L.E."/>
        </authorList>
    </citation>
    <scope>NUCLEOTIDE SEQUENCE [LARGE SCALE GENOMIC DNA]</scope>
    <source>
        <strain evidence="3">JBR-2021</strain>
    </source>
</reference>
<dbReference type="AlphaFoldDB" id="A0AAV6NS80"/>
<evidence type="ECO:0008006" key="5">
    <source>
        <dbReference type="Google" id="ProtNLM"/>
    </source>
</evidence>
<sequence>MGSLLLASHLLSLLIAFLLSLHLPSQLAAAAHYNIHPYQYQPPPPSSPPPPPEKLSSPPPPKTQYKLRSLLQRRMPRIRPWPRRATRKSPPPPF</sequence>
<feature type="compositionally biased region" description="Basic residues" evidence="1">
    <location>
        <begin position="74"/>
        <end position="87"/>
    </location>
</feature>
<proteinExistence type="predicted"/>
<evidence type="ECO:0000313" key="4">
    <source>
        <dbReference type="Proteomes" id="UP000685013"/>
    </source>
</evidence>
<feature type="region of interest" description="Disordered" evidence="1">
    <location>
        <begin position="38"/>
        <end position="94"/>
    </location>
</feature>